<organism evidence="1 2">
    <name type="scientific">Weizmannia acidilactici</name>
    <dbReference type="NCBI Taxonomy" id="2607726"/>
    <lineage>
        <taxon>Bacteria</taxon>
        <taxon>Bacillati</taxon>
        <taxon>Bacillota</taxon>
        <taxon>Bacilli</taxon>
        <taxon>Bacillales</taxon>
        <taxon>Bacillaceae</taxon>
        <taxon>Heyndrickxia</taxon>
    </lineage>
</organism>
<comment type="caution">
    <text evidence="1">The sequence shown here is derived from an EMBL/GenBank/DDBJ whole genome shotgun (WGS) entry which is preliminary data.</text>
</comment>
<keyword evidence="2" id="KW-1185">Reference proteome</keyword>
<proteinExistence type="predicted"/>
<name>A0A5J4JGG3_9BACI</name>
<sequence>MPAVLTQPWENHVNDEIIPAVPHIDFEMDKDKVYVNGVLVLADYFEDYFGGMAFYRKAENFSPTLILAGKNPIHIYLAQMEDGKKLCIVEQKPDIE</sequence>
<protein>
    <submittedName>
        <fullName evidence="1">Uncharacterized protein</fullName>
    </submittedName>
</protein>
<evidence type="ECO:0000313" key="2">
    <source>
        <dbReference type="Proteomes" id="UP000391919"/>
    </source>
</evidence>
<dbReference type="AlphaFoldDB" id="A0A5J4JGG3"/>
<dbReference type="EMBL" id="BKZQ01000027">
    <property type="protein sequence ID" value="GER70781.1"/>
    <property type="molecule type" value="Genomic_DNA"/>
</dbReference>
<accession>A0A5J4JGG3</accession>
<reference evidence="1 2" key="1">
    <citation type="submission" date="2019-09" db="EMBL/GenBank/DDBJ databases">
        <title>Draft genome sequence of Bacillus sp. JC-7.</title>
        <authorList>
            <person name="Tanaka N."/>
            <person name="Shiwa Y."/>
            <person name="Fujita N."/>
            <person name="Tanasupawat S."/>
        </authorList>
    </citation>
    <scope>NUCLEOTIDE SEQUENCE [LARGE SCALE GENOMIC DNA]</scope>
    <source>
        <strain evidence="1 2">JC-7</strain>
    </source>
</reference>
<dbReference type="Proteomes" id="UP000391919">
    <property type="component" value="Unassembled WGS sequence"/>
</dbReference>
<evidence type="ECO:0000313" key="1">
    <source>
        <dbReference type="EMBL" id="GER70781.1"/>
    </source>
</evidence>
<gene>
    <name evidence="1" type="ORF">BpJC7_20840</name>
</gene>